<keyword evidence="4" id="KW-0540">Nuclease</keyword>
<keyword evidence="2" id="KW-0812">Transmembrane</keyword>
<evidence type="ECO:0000259" key="3">
    <source>
        <dbReference type="Pfam" id="PF03372"/>
    </source>
</evidence>
<dbReference type="Gene3D" id="3.60.10.10">
    <property type="entry name" value="Endonuclease/exonuclease/phosphatase"/>
    <property type="match status" value="1"/>
</dbReference>
<dbReference type="Pfam" id="PF03372">
    <property type="entry name" value="Exo_endo_phos"/>
    <property type="match status" value="1"/>
</dbReference>
<dbReference type="CDD" id="cd10283">
    <property type="entry name" value="MnuA_DNase1-like"/>
    <property type="match status" value="1"/>
</dbReference>
<keyword evidence="4" id="KW-0378">Hydrolase</keyword>
<dbReference type="NCBIfam" id="NF033681">
    <property type="entry name" value="ExeM_NucH_DNase"/>
    <property type="match status" value="1"/>
</dbReference>
<dbReference type="SUPFAM" id="SSF56219">
    <property type="entry name" value="DNase I-like"/>
    <property type="match status" value="1"/>
</dbReference>
<dbReference type="InterPro" id="IPR005135">
    <property type="entry name" value="Endo/exonuclease/phosphatase"/>
</dbReference>
<sequence>MTAARSHGIVGWQVALLVALVVLLAGAAVFLIVNPDSGATGTGVRTTDRSASPDGSVQALQSMGACGDPATLISAVQGDGPVSPMAGEPVVIEAVVVGDYQETRETRPSRPELQGFFVQEEDADADGSPSTSEGLFVFDPGKRRELTEGDLVRVLGTVAEFAGNTQLADVRAMARCEPAGPVTPAVIHLPVAPDFATRDAYFERFEGMWVRFDQPLTVTGQGDLARYGQLRLSQGGRLRHYGQDGALPLSREGFARTSDEQARRSLLLDDFNTQQNIDPVWHPQPGGFAVDNAIRTGATVHRLSGVLNFSFGQWTVQPRRSEAVIFDNPRRPAPPQRSGDVMVAVLNVLNYFNGDGRGGGFPTARGAHSEAELQRQTDKLVAAIVALDADVLGLLELENDGNAENDALPALTAAVNAALGAQTYAFIPAGRSGGEDEIKVGMMFKPGVVGPSGPSRVFAEPAFTDPNATGEQRNRPALVQTFTPGPSSGTAGRESFTVVLLHLKSKGSLCGPGDDSDIQGNCNGTRTRAIEVLVDWMDTNSLSAGDSAARAERNILVIGDFNSYYREDPLQVLRRAGYVDVLDSSAHSFVYRGVAGALDHALASPQLASRLAGGGVWHINADENRLLDYNDTVRDSGEKAHEVRPGSRPLYAPDPYRSSDHDPVWVGLYFSDP</sequence>
<dbReference type="InterPro" id="IPR036691">
    <property type="entry name" value="Endo/exonu/phosph_ase_sf"/>
</dbReference>
<evidence type="ECO:0000256" key="2">
    <source>
        <dbReference type="SAM" id="Phobius"/>
    </source>
</evidence>
<organism evidence="4 5">
    <name type="scientific">Elongatibacter sediminis</name>
    <dbReference type="NCBI Taxonomy" id="3119006"/>
    <lineage>
        <taxon>Bacteria</taxon>
        <taxon>Pseudomonadati</taxon>
        <taxon>Pseudomonadota</taxon>
        <taxon>Gammaproteobacteria</taxon>
        <taxon>Chromatiales</taxon>
        <taxon>Wenzhouxiangellaceae</taxon>
        <taxon>Elongatibacter</taxon>
    </lineage>
</organism>
<dbReference type="Proteomes" id="UP001359886">
    <property type="component" value="Unassembled WGS sequence"/>
</dbReference>
<dbReference type="InterPro" id="IPR047971">
    <property type="entry name" value="ExeM-like"/>
</dbReference>
<dbReference type="CDD" id="cd04486">
    <property type="entry name" value="YhcR_OBF_like"/>
    <property type="match status" value="1"/>
</dbReference>
<protein>
    <submittedName>
        <fullName evidence="4">ExeM/NucH family extracellular endonuclease</fullName>
    </submittedName>
</protein>
<dbReference type="PANTHER" id="PTHR42834:SF1">
    <property type="entry name" value="ENDONUCLEASE_EXONUCLEASE_PHOSPHATASE FAMILY PROTEIN (AFU_ORTHOLOGUE AFUA_3G09210)"/>
    <property type="match status" value="1"/>
</dbReference>
<keyword evidence="4" id="KW-0255">Endonuclease</keyword>
<name>A0AAW9RAM2_9GAMM</name>
<dbReference type="GO" id="GO:0004519">
    <property type="term" value="F:endonuclease activity"/>
    <property type="evidence" value="ECO:0007669"/>
    <property type="project" value="UniProtKB-KW"/>
</dbReference>
<dbReference type="RefSeq" id="WP_354693477.1">
    <property type="nucleotide sequence ID" value="NZ_JAZHOG010000001.1"/>
</dbReference>
<feature type="domain" description="Endonuclease/exonuclease/phosphatase" evidence="3">
    <location>
        <begin position="370"/>
        <end position="661"/>
    </location>
</feature>
<comment type="caution">
    <text evidence="4">The sequence shown here is derived from an EMBL/GenBank/DDBJ whole genome shotgun (WGS) entry which is preliminary data.</text>
</comment>
<accession>A0AAW9RAM2</accession>
<evidence type="ECO:0000313" key="4">
    <source>
        <dbReference type="EMBL" id="MEJ8566154.1"/>
    </source>
</evidence>
<proteinExistence type="predicted"/>
<dbReference type="PANTHER" id="PTHR42834">
    <property type="entry name" value="ENDONUCLEASE/EXONUCLEASE/PHOSPHATASE FAMILY PROTEIN (AFU_ORTHOLOGUE AFUA_3G09210)"/>
    <property type="match status" value="1"/>
</dbReference>
<dbReference type="AlphaFoldDB" id="A0AAW9RAM2"/>
<feature type="transmembrane region" description="Helical" evidence="2">
    <location>
        <begin position="12"/>
        <end position="33"/>
    </location>
</feature>
<feature type="compositionally biased region" description="Basic and acidic residues" evidence="1">
    <location>
        <begin position="635"/>
        <end position="645"/>
    </location>
</feature>
<evidence type="ECO:0000313" key="5">
    <source>
        <dbReference type="Proteomes" id="UP001359886"/>
    </source>
</evidence>
<keyword evidence="2" id="KW-0472">Membrane</keyword>
<dbReference type="EMBL" id="JAZHOG010000001">
    <property type="protein sequence ID" value="MEJ8566154.1"/>
    <property type="molecule type" value="Genomic_DNA"/>
</dbReference>
<feature type="region of interest" description="Disordered" evidence="1">
    <location>
        <begin position="635"/>
        <end position="663"/>
    </location>
</feature>
<evidence type="ECO:0000256" key="1">
    <source>
        <dbReference type="SAM" id="MobiDB-lite"/>
    </source>
</evidence>
<keyword evidence="5" id="KW-1185">Reference proteome</keyword>
<keyword evidence="2" id="KW-1133">Transmembrane helix</keyword>
<gene>
    <name evidence="4" type="ORF">V3330_00845</name>
</gene>
<reference evidence="4 5" key="1">
    <citation type="submission" date="2024-02" db="EMBL/GenBank/DDBJ databases">
        <title>A novel Wenzhouxiangellaceae bacterium, isolated from coastal sediments.</title>
        <authorList>
            <person name="Du Z.-J."/>
            <person name="Ye Y.-Q."/>
            <person name="Zhang X.-Y."/>
        </authorList>
    </citation>
    <scope>NUCLEOTIDE SEQUENCE [LARGE SCALE GENOMIC DNA]</scope>
    <source>
        <strain evidence="4 5">CH-27</strain>
    </source>
</reference>